<dbReference type="AlphaFoldDB" id="A0AAD9KZS0"/>
<evidence type="ECO:0000256" key="6">
    <source>
        <dbReference type="ARBA" id="ARBA00023157"/>
    </source>
</evidence>
<feature type="domain" description="EGF-like" evidence="9">
    <location>
        <begin position="565"/>
        <end position="601"/>
    </location>
</feature>
<dbReference type="SUPFAM" id="SSF57196">
    <property type="entry name" value="EGF/Laminin"/>
    <property type="match status" value="1"/>
</dbReference>
<dbReference type="Proteomes" id="UP001209878">
    <property type="component" value="Unassembled WGS sequence"/>
</dbReference>
<dbReference type="PRINTS" id="PR00453">
    <property type="entry name" value="VWFADOMAIN"/>
</dbReference>
<gene>
    <name evidence="11" type="ORF">NP493_444g02052</name>
</gene>
<evidence type="ECO:0000256" key="2">
    <source>
        <dbReference type="ARBA" id="ARBA00022525"/>
    </source>
</evidence>
<reference evidence="11" key="1">
    <citation type="journal article" date="2023" name="Mol. Biol. Evol.">
        <title>Third-Generation Sequencing Reveals the Adaptive Role of the Epigenome in Three Deep-Sea Polychaetes.</title>
        <authorList>
            <person name="Perez M."/>
            <person name="Aroh O."/>
            <person name="Sun Y."/>
            <person name="Lan Y."/>
            <person name="Juniper S.K."/>
            <person name="Young C.R."/>
            <person name="Angers B."/>
            <person name="Qian P.Y."/>
        </authorList>
    </citation>
    <scope>NUCLEOTIDE SEQUENCE</scope>
    <source>
        <strain evidence="11">R07B-5</strain>
    </source>
</reference>
<dbReference type="Gene3D" id="2.10.25.10">
    <property type="entry name" value="Laminin"/>
    <property type="match status" value="2"/>
</dbReference>
<sequence length="835" mass="91592">MAAYNKESDLVNAIGDLRFLDQTTNTSYALNLARTRMFGSGAPGDRPNVPNVAIILTDGKPTGGEVGEALAKKEAQMLRDSGVRIISIGVTRQISEALLKDMSSPPREKDQDYFTSPDFNKLNSLLLNIINSACPATVATTTTTTTAPEVDDCRVAQDIVIVLDASGSIRQSNFVKAKEFLASTIDDLAIDNGRTRVGLVTFGNDVSLGFHLNKYSNSKDLKKAIRDTPYTHGSTNTAAALRYVTDTMFTSGNGDRSDKPDLVIILTDGGSNDRQATVKQGLRLKAKGVHVLAVGIGNWLNKYELESIASHPDSRNVMYIGSYDRLSENKNAFVSYMCGSPNACNSNPCQNGGQCKSHVDGIYMCHCPDNYGGLNCQYRCMEPSDVVLALDASGSITQKNFKKVVDFAKKIVIDLPVDTRIRVGLETFSDREEVYFNLKDYKDRSLLLNEMTIPYFMAGTTNTAAALKTMRNSMFTRANGDQENVPNVGVIITDGRSNSPRDTWFEAISARRNNIDLIAVGVGKNIDESELHAIASDPIYKNTLISREFDNLDSLLVKVRESICKTPKCDSNPCQNGGTCHLLRNGYSCECPRGATGNQCERQCQGAADVVFAIDVSGSIRQERFGLIREFFVSIVENLEVFNDRVRVGALTFSDSATLQFRLNERVSRQDVVQSIRMIPYTGGRTNIASALKMAREELFVESQGDRQDAPNYLVLFTDGEANVQPEMTIPEAIESRIAGIHTIVIGVGKDLNKVEMEGVASYPASKNIKTIDSFTKMSQLSLYVETDMCNCEYNDTSIVRPQRHFSSAATTSPLQSVHNITSLVSPQRHLSSPA</sequence>
<keyword evidence="3 8" id="KW-0245">EGF-like domain</keyword>
<keyword evidence="2" id="KW-0964">Secreted</keyword>
<proteinExistence type="predicted"/>
<dbReference type="InterPro" id="IPR002035">
    <property type="entry name" value="VWF_A"/>
</dbReference>
<dbReference type="SUPFAM" id="SSF53300">
    <property type="entry name" value="vWA-like"/>
    <property type="match status" value="4"/>
</dbReference>
<name>A0AAD9KZS0_RIDPI</name>
<evidence type="ECO:0000259" key="10">
    <source>
        <dbReference type="PROSITE" id="PS50234"/>
    </source>
</evidence>
<dbReference type="SMART" id="SM00181">
    <property type="entry name" value="EGF"/>
    <property type="match status" value="2"/>
</dbReference>
<comment type="subcellular location">
    <subcellularLocation>
        <location evidence="1">Secreted</location>
    </subcellularLocation>
</comment>
<dbReference type="CDD" id="cd01450">
    <property type="entry name" value="vWFA_subfamily_ECM"/>
    <property type="match status" value="2"/>
</dbReference>
<dbReference type="PANTHER" id="PTHR24020:SF84">
    <property type="entry name" value="VWFA DOMAIN-CONTAINING PROTEIN"/>
    <property type="match status" value="1"/>
</dbReference>
<dbReference type="Pfam" id="PF00008">
    <property type="entry name" value="EGF"/>
    <property type="match status" value="2"/>
</dbReference>
<dbReference type="PROSITE" id="PS50026">
    <property type="entry name" value="EGF_3"/>
    <property type="match status" value="2"/>
</dbReference>
<dbReference type="InterPro" id="IPR000742">
    <property type="entry name" value="EGF"/>
</dbReference>
<evidence type="ECO:0000313" key="12">
    <source>
        <dbReference type="Proteomes" id="UP001209878"/>
    </source>
</evidence>
<dbReference type="Pfam" id="PF00092">
    <property type="entry name" value="VWA"/>
    <property type="match status" value="4"/>
</dbReference>
<accession>A0AAD9KZS0</accession>
<feature type="disulfide bond" evidence="8">
    <location>
        <begin position="591"/>
        <end position="600"/>
    </location>
</feature>
<feature type="domain" description="VWFA" evidence="10">
    <location>
        <begin position="1"/>
        <end position="130"/>
    </location>
</feature>
<evidence type="ECO:0000256" key="1">
    <source>
        <dbReference type="ARBA" id="ARBA00004613"/>
    </source>
</evidence>
<comment type="caution">
    <text evidence="11">The sequence shown here is derived from an EMBL/GenBank/DDBJ whole genome shotgun (WGS) entry which is preliminary data.</text>
</comment>
<keyword evidence="12" id="KW-1185">Reference proteome</keyword>
<feature type="disulfide bond" evidence="8">
    <location>
        <begin position="367"/>
        <end position="376"/>
    </location>
</feature>
<feature type="domain" description="VWFA" evidence="10">
    <location>
        <begin position="609"/>
        <end position="785"/>
    </location>
</feature>
<dbReference type="GO" id="GO:0005509">
    <property type="term" value="F:calcium ion binding"/>
    <property type="evidence" value="ECO:0007669"/>
    <property type="project" value="InterPro"/>
</dbReference>
<dbReference type="InterPro" id="IPR001881">
    <property type="entry name" value="EGF-like_Ca-bd_dom"/>
</dbReference>
<protein>
    <submittedName>
        <fullName evidence="11">Uncharacterized protein</fullName>
    </submittedName>
</protein>
<dbReference type="CDD" id="cd00054">
    <property type="entry name" value="EGF_CA"/>
    <property type="match status" value="2"/>
</dbReference>
<feature type="domain" description="VWFA" evidence="10">
    <location>
        <begin position="158"/>
        <end position="337"/>
    </location>
</feature>
<evidence type="ECO:0000256" key="5">
    <source>
        <dbReference type="ARBA" id="ARBA00022737"/>
    </source>
</evidence>
<keyword evidence="4" id="KW-0732">Signal</keyword>
<dbReference type="FunFam" id="3.40.50.410:FF:000004">
    <property type="entry name" value="collagen alpha-6(VI) chain"/>
    <property type="match status" value="1"/>
</dbReference>
<evidence type="ECO:0000256" key="4">
    <source>
        <dbReference type="ARBA" id="ARBA00022729"/>
    </source>
</evidence>
<dbReference type="SMART" id="SM00327">
    <property type="entry name" value="VWA"/>
    <property type="match status" value="3"/>
</dbReference>
<feature type="domain" description="VWFA" evidence="10">
    <location>
        <begin position="385"/>
        <end position="559"/>
    </location>
</feature>
<dbReference type="EMBL" id="JAODUO010000444">
    <property type="protein sequence ID" value="KAK2180406.1"/>
    <property type="molecule type" value="Genomic_DNA"/>
</dbReference>
<dbReference type="Gene3D" id="3.40.50.410">
    <property type="entry name" value="von Willebrand factor, type A domain"/>
    <property type="match status" value="4"/>
</dbReference>
<keyword evidence="6 8" id="KW-1015">Disulfide bond</keyword>
<evidence type="ECO:0000256" key="7">
    <source>
        <dbReference type="ARBA" id="ARBA00023180"/>
    </source>
</evidence>
<dbReference type="GO" id="GO:0005576">
    <property type="term" value="C:extracellular region"/>
    <property type="evidence" value="ECO:0007669"/>
    <property type="project" value="UniProtKB-SubCell"/>
</dbReference>
<evidence type="ECO:0000313" key="11">
    <source>
        <dbReference type="EMBL" id="KAK2180406.1"/>
    </source>
</evidence>
<comment type="caution">
    <text evidence="8">Lacks conserved residue(s) required for the propagation of feature annotation.</text>
</comment>
<dbReference type="SMART" id="SM00179">
    <property type="entry name" value="EGF_CA"/>
    <property type="match status" value="2"/>
</dbReference>
<dbReference type="FunFam" id="2.10.25.10:FF:000434">
    <property type="entry name" value="Predicted protein"/>
    <property type="match status" value="1"/>
</dbReference>
<dbReference type="PANTHER" id="PTHR24020">
    <property type="entry name" value="COLLAGEN ALPHA"/>
    <property type="match status" value="1"/>
</dbReference>
<evidence type="ECO:0000256" key="3">
    <source>
        <dbReference type="ARBA" id="ARBA00022536"/>
    </source>
</evidence>
<evidence type="ECO:0000259" key="9">
    <source>
        <dbReference type="PROSITE" id="PS50026"/>
    </source>
</evidence>
<keyword evidence="5" id="KW-0677">Repeat</keyword>
<feature type="domain" description="EGF-like" evidence="9">
    <location>
        <begin position="340"/>
        <end position="377"/>
    </location>
</feature>
<dbReference type="InterPro" id="IPR036465">
    <property type="entry name" value="vWFA_dom_sf"/>
</dbReference>
<dbReference type="PROSITE" id="PS00022">
    <property type="entry name" value="EGF_1"/>
    <property type="match status" value="2"/>
</dbReference>
<keyword evidence="7" id="KW-0325">Glycoprotein</keyword>
<dbReference type="InterPro" id="IPR050525">
    <property type="entry name" value="ECM_Assembly_Org"/>
</dbReference>
<organism evidence="11 12">
    <name type="scientific">Ridgeia piscesae</name>
    <name type="common">Tubeworm</name>
    <dbReference type="NCBI Taxonomy" id="27915"/>
    <lineage>
        <taxon>Eukaryota</taxon>
        <taxon>Metazoa</taxon>
        <taxon>Spiralia</taxon>
        <taxon>Lophotrochozoa</taxon>
        <taxon>Annelida</taxon>
        <taxon>Polychaeta</taxon>
        <taxon>Sedentaria</taxon>
        <taxon>Canalipalpata</taxon>
        <taxon>Sabellida</taxon>
        <taxon>Siboglinidae</taxon>
        <taxon>Ridgeia</taxon>
    </lineage>
</organism>
<dbReference type="PROSITE" id="PS50234">
    <property type="entry name" value="VWFA"/>
    <property type="match status" value="4"/>
</dbReference>
<evidence type="ECO:0000256" key="8">
    <source>
        <dbReference type="PROSITE-ProRule" id="PRU00076"/>
    </source>
</evidence>